<reference evidence="3 4" key="1">
    <citation type="journal article" date="2011" name="PLoS ONE">
        <title>The complete genome sequence of Thermoproteus tenax: a physiologically versatile member of the Crenarchaeota.</title>
        <authorList>
            <person name="Siebers B."/>
            <person name="Zaparty M."/>
            <person name="Raddatz G."/>
            <person name="Tjaden B."/>
            <person name="Albers S.V."/>
            <person name="Bell S.D."/>
            <person name="Blombach F."/>
            <person name="Kletzin A."/>
            <person name="Kyrpides N."/>
            <person name="Lanz C."/>
            <person name="Plagens A."/>
            <person name="Rampp M."/>
            <person name="Rosinus A."/>
            <person name="von Jan M."/>
            <person name="Makarova K.S."/>
            <person name="Klenk H.P."/>
            <person name="Schuster S.C."/>
            <person name="Hensel R."/>
        </authorList>
    </citation>
    <scope>NUCLEOTIDE SEQUENCE [LARGE SCALE GENOMIC DNA]</scope>
    <source>
        <strain evidence="4">ATCC 35583 / DSM 2078 / JCM 9277 / NBRC 100435 / Kra 1</strain>
    </source>
</reference>
<feature type="domain" description="DUF2070" evidence="2">
    <location>
        <begin position="5"/>
        <end position="526"/>
    </location>
</feature>
<dbReference type="KEGG" id="ttn:TTX_1691"/>
<dbReference type="InterPro" id="IPR019204">
    <property type="entry name" value="DUF2070_membrane"/>
</dbReference>
<dbReference type="GeneID" id="11262570"/>
<dbReference type="AlphaFoldDB" id="G4RL67"/>
<dbReference type="RefSeq" id="WP_014127566.1">
    <property type="nucleotide sequence ID" value="NC_016070.1"/>
</dbReference>
<dbReference type="PaxDb" id="768679-TTX_1691"/>
<dbReference type="OrthoDB" id="8914at2157"/>
<organism evidence="3 4">
    <name type="scientific">Thermoproteus tenax (strain ATCC 35583 / DSM 2078 / JCM 9277 / NBRC 100435 / Kra 1)</name>
    <dbReference type="NCBI Taxonomy" id="768679"/>
    <lineage>
        <taxon>Archaea</taxon>
        <taxon>Thermoproteota</taxon>
        <taxon>Thermoprotei</taxon>
        <taxon>Thermoproteales</taxon>
        <taxon>Thermoproteaceae</taxon>
        <taxon>Thermoproteus</taxon>
    </lineage>
</organism>
<evidence type="ECO:0000256" key="1">
    <source>
        <dbReference type="SAM" id="Phobius"/>
    </source>
</evidence>
<proteinExistence type="predicted"/>
<feature type="transmembrane region" description="Helical" evidence="1">
    <location>
        <begin position="62"/>
        <end position="81"/>
    </location>
</feature>
<evidence type="ECO:0000313" key="3">
    <source>
        <dbReference type="EMBL" id="CCC82312.1"/>
    </source>
</evidence>
<accession>G4RL67</accession>
<dbReference type="eggNOG" id="arCOG04351">
    <property type="taxonomic scope" value="Archaea"/>
</dbReference>
<dbReference type="Pfam" id="PF09843">
    <property type="entry name" value="DUF2070"/>
    <property type="match status" value="1"/>
</dbReference>
<keyword evidence="1" id="KW-0812">Transmembrane</keyword>
<keyword evidence="1" id="KW-1133">Transmembrane helix</keyword>
<keyword evidence="1" id="KW-0472">Membrane</keyword>
<dbReference type="HOGENOM" id="CLU_507747_0_0_2"/>
<name>G4RL67_THETK</name>
<feature type="transmembrane region" description="Helical" evidence="1">
    <location>
        <begin position="511"/>
        <end position="529"/>
    </location>
</feature>
<protein>
    <submittedName>
        <fullName evidence="3">Conserved membrane protein</fullName>
    </submittedName>
</protein>
<dbReference type="Proteomes" id="UP000002654">
    <property type="component" value="Chromosome"/>
</dbReference>
<keyword evidence="4" id="KW-1185">Reference proteome</keyword>
<sequence length="530" mass="58240">MSRVFEKAYSDLFREAPKLLSYILAVLILLAMVAKKAPVYLLAFAALYAFYFWTGHKVWSKVGVFQATSFSLGITALFDLLTQRPPLHYVLVAAVLASSVSMALRCDSKLYLIPIPAVSLYYFLQNDYALAGASLAYAMATPLVKTYLSSRVKGSDALCMLNSFLYSSVSVEGMFDHIFKPLGVKDTGKMHLYLMENNVDKYLVVVSEFHPGPFRGIGGGTLVERLVTRGLHEGLNVLFMHGVGGHERDPVSNEDVDKIVEGVFTAASSAEVRPVSEGYKPKKIEINDVKLTSFSLGIGPPLAIISRVRSASDDIPLEVAKRVETNGHVLVDAQNKFEGELRWTEEDVASLQEALLRASLDSCSHFAIGFGRHDTTYVDPLRLELGAGGIGAIISECDGIRSLLIIVDGNNIVSRLYEKIVEKYKGTFDVVEVVTTDTHASTRAGIGGGYKAVGSNIKHDDILKLIDRAVSSALRNMGKWRGTYRSVEVSVNVFGENFKRIRSLVESYRKLSIIMVIYLFVLPLAISLAL</sequence>
<feature type="transmembrane region" description="Helical" evidence="1">
    <location>
        <begin position="20"/>
        <end position="50"/>
    </location>
</feature>
<gene>
    <name evidence="3" type="ordered locus">TTX_1691</name>
</gene>
<dbReference type="STRING" id="768679.TTX_1691"/>
<dbReference type="PATRIC" id="fig|768679.9.peg.1711"/>
<evidence type="ECO:0000259" key="2">
    <source>
        <dbReference type="Pfam" id="PF09843"/>
    </source>
</evidence>
<dbReference type="EMBL" id="FN869859">
    <property type="protein sequence ID" value="CCC82312.1"/>
    <property type="molecule type" value="Genomic_DNA"/>
</dbReference>
<evidence type="ECO:0000313" key="4">
    <source>
        <dbReference type="Proteomes" id="UP000002654"/>
    </source>
</evidence>